<evidence type="ECO:0000313" key="4">
    <source>
        <dbReference type="Proteomes" id="UP000266861"/>
    </source>
</evidence>
<evidence type="ECO:0000259" key="2">
    <source>
        <dbReference type="PROSITE" id="PS50097"/>
    </source>
</evidence>
<dbReference type="InterPro" id="IPR000210">
    <property type="entry name" value="BTB/POZ_dom"/>
</dbReference>
<evidence type="ECO:0000256" key="1">
    <source>
        <dbReference type="SAM" id="SignalP"/>
    </source>
</evidence>
<gene>
    <name evidence="3" type="ORF">Glove_19g294</name>
</gene>
<comment type="caution">
    <text evidence="3">The sequence shown here is derived from an EMBL/GenBank/DDBJ whole genome shotgun (WGS) entry which is preliminary data.</text>
</comment>
<dbReference type="SUPFAM" id="SSF54695">
    <property type="entry name" value="POZ domain"/>
    <property type="match status" value="1"/>
</dbReference>
<dbReference type="InterPro" id="IPR011333">
    <property type="entry name" value="SKP1/BTB/POZ_sf"/>
</dbReference>
<keyword evidence="1" id="KW-0732">Signal</keyword>
<feature type="signal peptide" evidence="1">
    <location>
        <begin position="1"/>
        <end position="17"/>
    </location>
</feature>
<dbReference type="AlphaFoldDB" id="A0A397JW42"/>
<feature type="domain" description="BTB" evidence="2">
    <location>
        <begin position="79"/>
        <end position="153"/>
    </location>
</feature>
<feature type="chain" id="PRO_5017469586" description="BTB domain-containing protein" evidence="1">
    <location>
        <begin position="18"/>
        <end position="282"/>
    </location>
</feature>
<dbReference type="PROSITE" id="PS50097">
    <property type="entry name" value="BTB"/>
    <property type="match status" value="1"/>
</dbReference>
<dbReference type="CDD" id="cd18186">
    <property type="entry name" value="BTB_POZ_ZBTB_KLHL-like"/>
    <property type="match status" value="1"/>
</dbReference>
<dbReference type="Gene3D" id="3.30.710.10">
    <property type="entry name" value="Potassium Channel Kv1.1, Chain A"/>
    <property type="match status" value="1"/>
</dbReference>
<proteinExistence type="predicted"/>
<reference evidence="3 4" key="1">
    <citation type="submission" date="2018-08" db="EMBL/GenBank/DDBJ databases">
        <title>Genome and evolution of the arbuscular mycorrhizal fungus Diversispora epigaea (formerly Glomus versiforme) and its bacterial endosymbionts.</title>
        <authorList>
            <person name="Sun X."/>
            <person name="Fei Z."/>
            <person name="Harrison M."/>
        </authorList>
    </citation>
    <scope>NUCLEOTIDE SEQUENCE [LARGE SCALE GENOMIC DNA]</scope>
    <source>
        <strain evidence="3 4">IT104</strain>
    </source>
</reference>
<dbReference type="Pfam" id="PF00651">
    <property type="entry name" value="BTB"/>
    <property type="match status" value="1"/>
</dbReference>
<organism evidence="3 4">
    <name type="scientific">Diversispora epigaea</name>
    <dbReference type="NCBI Taxonomy" id="1348612"/>
    <lineage>
        <taxon>Eukaryota</taxon>
        <taxon>Fungi</taxon>
        <taxon>Fungi incertae sedis</taxon>
        <taxon>Mucoromycota</taxon>
        <taxon>Glomeromycotina</taxon>
        <taxon>Glomeromycetes</taxon>
        <taxon>Diversisporales</taxon>
        <taxon>Diversisporaceae</taxon>
        <taxon>Diversispora</taxon>
    </lineage>
</organism>
<dbReference type="Proteomes" id="UP000266861">
    <property type="component" value="Unassembled WGS sequence"/>
</dbReference>
<dbReference type="EMBL" id="PQFF01000017">
    <property type="protein sequence ID" value="RHZ89083.1"/>
    <property type="molecule type" value="Genomic_DNA"/>
</dbReference>
<accession>A0A397JW42</accession>
<keyword evidence="4" id="KW-1185">Reference proteome</keyword>
<evidence type="ECO:0000313" key="3">
    <source>
        <dbReference type="EMBL" id="RHZ89083.1"/>
    </source>
</evidence>
<name>A0A397JW42_9GLOM</name>
<protein>
    <recommendedName>
        <fullName evidence="2">BTB domain-containing protein</fullName>
    </recommendedName>
</protein>
<sequence>MATIKLVNVLFSVSCRALISELGELKAHRGHCLNTLPEKLEECTDMTLKKTVQQCLSLIHYSWIKKVISKLLLNDKEEYNIIIEVGQEPNKETFTAHSAVLRYHSFYLNKELTNTILNDDKNNIKTIIKPNISSQIFENILGYIHAGIIGTENMDTKTLFELMIEELSEKLENFFIKSKASWIKTHFFIMKESEIWDYLIKWGILLYSRNWKNELPARVNEIFSTSINEEHAAKISSWSDSRQISYSLTNNPYELQLILRGNKDGFAPITFWIFVMGTLIQL</sequence>